<proteinExistence type="predicted"/>
<keyword evidence="3" id="KW-0560">Oxidoreductase</keyword>
<evidence type="ECO:0000313" key="4">
    <source>
        <dbReference type="EMBL" id="GHD57756.1"/>
    </source>
</evidence>
<dbReference type="RefSeq" id="WP_189992874.1">
    <property type="nucleotide sequence ID" value="NZ_BMZS01000010.1"/>
</dbReference>
<evidence type="ECO:0000256" key="1">
    <source>
        <dbReference type="ARBA" id="ARBA00022630"/>
    </source>
</evidence>
<accession>A0A918XW81</accession>
<dbReference type="Proteomes" id="UP000630353">
    <property type="component" value="Unassembled WGS sequence"/>
</dbReference>
<protein>
    <submittedName>
        <fullName evidence="4">2-nitropropane dioxygenase</fullName>
    </submittedName>
</protein>
<dbReference type="GO" id="GO:0018580">
    <property type="term" value="F:nitronate monooxygenase activity"/>
    <property type="evidence" value="ECO:0007669"/>
    <property type="project" value="InterPro"/>
</dbReference>
<keyword evidence="5" id="KW-1185">Reference proteome</keyword>
<dbReference type="EMBL" id="BMZS01000010">
    <property type="protein sequence ID" value="GHD57756.1"/>
    <property type="molecule type" value="Genomic_DNA"/>
</dbReference>
<dbReference type="Gene3D" id="3.20.20.70">
    <property type="entry name" value="Aldolase class I"/>
    <property type="match status" value="1"/>
</dbReference>
<sequence>MAIPTRLTDLLGIEHPILLAPMGSASGGALAAAVTAAGGFGFIGSGYADSAKIRAEMAAAGNARIGVGLVTWALADRPEALDAALEHAPPAVMLSFGDPTPYAGRVKQAGSLLFCQVQTLEMAKQAADAGADVIIAQGRDAGGHAASVRGTFGLVPAVVDAVAPIPVVAAGAVADGRGLAAALMLGAEGVLMGTRFAASAESDWHDALKQGAVAAAADDTLQTRVFDVVRGVAWPTHFPGRAVRNDFSARWHGREDELAARRAEVNAGYDATAAGDLSTRVLWAGEGVDLVSDVPSARDIVARTVAEAERAMAGRRPG</sequence>
<keyword evidence="1" id="KW-0285">Flavoprotein</keyword>
<dbReference type="PANTHER" id="PTHR32332:SF31">
    <property type="entry name" value="2-NITROPROPANE DIOXYGENASE FAMILY, PUTATIVE (AFU_ORTHOLOGUE AFUA_2G09850)-RELATED"/>
    <property type="match status" value="1"/>
</dbReference>
<evidence type="ECO:0000256" key="2">
    <source>
        <dbReference type="ARBA" id="ARBA00022643"/>
    </source>
</evidence>
<dbReference type="InterPro" id="IPR004136">
    <property type="entry name" value="NMO"/>
</dbReference>
<comment type="caution">
    <text evidence="4">The sequence shown here is derived from an EMBL/GenBank/DDBJ whole genome shotgun (WGS) entry which is preliminary data.</text>
</comment>
<dbReference type="InterPro" id="IPR013785">
    <property type="entry name" value="Aldolase_TIM"/>
</dbReference>
<dbReference type="PANTHER" id="PTHR32332">
    <property type="entry name" value="2-NITROPROPANE DIOXYGENASE"/>
    <property type="match status" value="1"/>
</dbReference>
<keyword evidence="4" id="KW-0223">Dioxygenase</keyword>
<dbReference type="SUPFAM" id="SSF51412">
    <property type="entry name" value="Inosine monophosphate dehydrogenase (IMPDH)"/>
    <property type="match status" value="1"/>
</dbReference>
<keyword evidence="2" id="KW-0288">FMN</keyword>
<evidence type="ECO:0000313" key="5">
    <source>
        <dbReference type="Proteomes" id="UP000630353"/>
    </source>
</evidence>
<evidence type="ECO:0000256" key="3">
    <source>
        <dbReference type="ARBA" id="ARBA00023002"/>
    </source>
</evidence>
<name>A0A918XW81_9PROT</name>
<dbReference type="CDD" id="cd04730">
    <property type="entry name" value="NPD_like"/>
    <property type="match status" value="1"/>
</dbReference>
<reference evidence="4" key="1">
    <citation type="journal article" date="2014" name="Int. J. Syst. Evol. Microbiol.">
        <title>Complete genome sequence of Corynebacterium casei LMG S-19264T (=DSM 44701T), isolated from a smear-ripened cheese.</title>
        <authorList>
            <consortium name="US DOE Joint Genome Institute (JGI-PGF)"/>
            <person name="Walter F."/>
            <person name="Albersmeier A."/>
            <person name="Kalinowski J."/>
            <person name="Ruckert C."/>
        </authorList>
    </citation>
    <scope>NUCLEOTIDE SEQUENCE</scope>
    <source>
        <strain evidence="4">KCTC 42651</strain>
    </source>
</reference>
<organism evidence="4 5">
    <name type="scientific">Thalassobaculum fulvum</name>
    <dbReference type="NCBI Taxonomy" id="1633335"/>
    <lineage>
        <taxon>Bacteria</taxon>
        <taxon>Pseudomonadati</taxon>
        <taxon>Pseudomonadota</taxon>
        <taxon>Alphaproteobacteria</taxon>
        <taxon>Rhodospirillales</taxon>
        <taxon>Thalassobaculaceae</taxon>
        <taxon>Thalassobaculum</taxon>
    </lineage>
</organism>
<dbReference type="GO" id="GO:0051213">
    <property type="term" value="F:dioxygenase activity"/>
    <property type="evidence" value="ECO:0007669"/>
    <property type="project" value="UniProtKB-KW"/>
</dbReference>
<dbReference type="Pfam" id="PF03060">
    <property type="entry name" value="NMO"/>
    <property type="match status" value="2"/>
</dbReference>
<reference evidence="4" key="2">
    <citation type="submission" date="2020-09" db="EMBL/GenBank/DDBJ databases">
        <authorList>
            <person name="Sun Q."/>
            <person name="Kim S."/>
        </authorList>
    </citation>
    <scope>NUCLEOTIDE SEQUENCE</scope>
    <source>
        <strain evidence="4">KCTC 42651</strain>
    </source>
</reference>
<gene>
    <name evidence="4" type="ORF">GCM10017083_39600</name>
</gene>
<dbReference type="AlphaFoldDB" id="A0A918XW81"/>